<dbReference type="SUPFAM" id="SSF51735">
    <property type="entry name" value="NAD(P)-binding Rossmann-fold domains"/>
    <property type="match status" value="1"/>
</dbReference>
<name>A0ABQ2JQV9_9SPHN</name>
<evidence type="ECO:0000256" key="7">
    <source>
        <dbReference type="ARBA" id="ARBA00049556"/>
    </source>
</evidence>
<keyword evidence="5" id="KW-0520">NAD</keyword>
<organism evidence="10 11">
    <name type="scientific">Novosphingobium indicum</name>
    <dbReference type="NCBI Taxonomy" id="462949"/>
    <lineage>
        <taxon>Bacteria</taxon>
        <taxon>Pseudomonadati</taxon>
        <taxon>Pseudomonadota</taxon>
        <taxon>Alphaproteobacteria</taxon>
        <taxon>Sphingomonadales</taxon>
        <taxon>Sphingomonadaceae</taxon>
        <taxon>Novosphingobium</taxon>
    </lineage>
</organism>
<dbReference type="Proteomes" id="UP000605099">
    <property type="component" value="Unassembled WGS sequence"/>
</dbReference>
<evidence type="ECO:0000259" key="9">
    <source>
        <dbReference type="Pfam" id="PF02737"/>
    </source>
</evidence>
<evidence type="ECO:0000256" key="1">
    <source>
        <dbReference type="ARBA" id="ARBA00005005"/>
    </source>
</evidence>
<evidence type="ECO:0000313" key="11">
    <source>
        <dbReference type="Proteomes" id="UP000605099"/>
    </source>
</evidence>
<keyword evidence="4" id="KW-0560">Oxidoreductase</keyword>
<sequence>MADTIRKVCVIGAGTMGAGIAAQVANAGVPVVLLDIVPKEGSNRNAIAEGAVAKMLKTEPAPFMSKSAARLVETGNIEDHLDKVAECDWVIEAVIERLDIKQGLYAKLEAVKRDGTAVSSNTSTIPLANLVEGRSDAFKRDFLITHFFNPPRYMRLLEIVTGRDTDAAVAAKVEQFADVAMGKTVVQANDTPGFIANRIGTYWIQLGINAAFDMGLTVELADAIVGKPMGVPKTGIFGLVDLVGIDLMPHLQASLTSTLPKDDPYHAIARTMPLIEKMIADGYTGRKGKGGFYRLNKEMGRRKEAIDLQTGEYREKISPRGPSGRAAKGDLQALVESKGDIGAYAWAVLGGTLAYAASLVPSAAADVVAIDDAMKLGYNWKAGPFEMIDTLGARYLTERLEAEGQPVPEILKLAGERTFYRIEDGKRQFLGLDGEYHDVVRPEGVLRLADVKLSSKPLLKNGSAALWDVGDGVACLEFTGKMNALDGEVMKLIVKAIPLVQSQYKALVVYTDADSFSAGANLGLALFALNIAAYSEIEKLVAGGQMAYKGLKYAPFPVVGAPAGLAVGGGCEILLHCDAIQAHAELYTGLVECGVGLVPGWGGNGEMLDRARNAKMMPRGPMPLVAKVFETVSTATVSKSAAQAKEMLFLRPDDGITMNRDRLLYDAKQKALSLVDDYTPPEAPEFRLPGPSGREALSMAAQGFRKQGKATEYDMVVSDALAAVLTGGDADPLDTVREQELLKLERETFMRLVREPRSVARVEHMMETGKPLRN</sequence>
<accession>A0ABQ2JQV9</accession>
<evidence type="ECO:0000256" key="6">
    <source>
        <dbReference type="ARBA" id="ARBA00023098"/>
    </source>
</evidence>
<dbReference type="Pfam" id="PF00378">
    <property type="entry name" value="ECH_1"/>
    <property type="match status" value="1"/>
</dbReference>
<evidence type="ECO:0000256" key="3">
    <source>
        <dbReference type="ARBA" id="ARBA00022963"/>
    </source>
</evidence>
<keyword evidence="11" id="KW-1185">Reference proteome</keyword>
<dbReference type="PANTHER" id="PTHR48075:SF7">
    <property type="entry name" value="3-HYDROXYACYL-COA DEHYDROGENASE-RELATED"/>
    <property type="match status" value="1"/>
</dbReference>
<evidence type="ECO:0000259" key="8">
    <source>
        <dbReference type="Pfam" id="PF00725"/>
    </source>
</evidence>
<keyword evidence="3" id="KW-0442">Lipid degradation</keyword>
<evidence type="ECO:0000256" key="5">
    <source>
        <dbReference type="ARBA" id="ARBA00023027"/>
    </source>
</evidence>
<gene>
    <name evidence="10" type="ORF">GCM10011349_30080</name>
</gene>
<keyword evidence="6" id="KW-0443">Lipid metabolism</keyword>
<dbReference type="PANTHER" id="PTHR48075">
    <property type="entry name" value="3-HYDROXYACYL-COA DEHYDROGENASE FAMILY PROTEIN"/>
    <property type="match status" value="1"/>
</dbReference>
<keyword evidence="2" id="KW-0276">Fatty acid metabolism</keyword>
<dbReference type="Gene3D" id="1.10.1040.50">
    <property type="match status" value="1"/>
</dbReference>
<proteinExistence type="predicted"/>
<evidence type="ECO:0000313" key="10">
    <source>
        <dbReference type="EMBL" id="GGN54418.1"/>
    </source>
</evidence>
<feature type="domain" description="3-hydroxyacyl-CoA dehydrogenase C-terminal" evidence="8">
    <location>
        <begin position="193"/>
        <end position="294"/>
    </location>
</feature>
<dbReference type="InterPro" id="IPR036291">
    <property type="entry name" value="NAD(P)-bd_dom_sf"/>
</dbReference>
<feature type="domain" description="3-hydroxyacyl-CoA dehydrogenase C-terminal" evidence="8">
    <location>
        <begin position="348"/>
        <end position="398"/>
    </location>
</feature>
<dbReference type="InterPro" id="IPR006108">
    <property type="entry name" value="3HC_DH_C"/>
</dbReference>
<dbReference type="RefSeq" id="WP_188820847.1">
    <property type="nucleotide sequence ID" value="NZ_BMLK01000014.1"/>
</dbReference>
<dbReference type="SUPFAM" id="SSF48179">
    <property type="entry name" value="6-phosphogluconate dehydrogenase C-terminal domain-like"/>
    <property type="match status" value="2"/>
</dbReference>
<dbReference type="CDD" id="cd06558">
    <property type="entry name" value="crotonase-like"/>
    <property type="match status" value="1"/>
</dbReference>
<feature type="domain" description="3-hydroxyacyl-CoA dehydrogenase NAD binding" evidence="9">
    <location>
        <begin position="7"/>
        <end position="190"/>
    </location>
</feature>
<evidence type="ECO:0000256" key="2">
    <source>
        <dbReference type="ARBA" id="ARBA00022832"/>
    </source>
</evidence>
<reference evidence="11" key="1">
    <citation type="journal article" date="2019" name="Int. J. Syst. Evol. Microbiol.">
        <title>The Global Catalogue of Microorganisms (GCM) 10K type strain sequencing project: providing services to taxonomists for standard genome sequencing and annotation.</title>
        <authorList>
            <consortium name="The Broad Institute Genomics Platform"/>
            <consortium name="The Broad Institute Genome Sequencing Center for Infectious Disease"/>
            <person name="Wu L."/>
            <person name="Ma J."/>
        </authorList>
    </citation>
    <scope>NUCLEOTIDE SEQUENCE [LARGE SCALE GENOMIC DNA]</scope>
    <source>
        <strain evidence="11">CGMCC 1.6784</strain>
    </source>
</reference>
<dbReference type="InterPro" id="IPR029045">
    <property type="entry name" value="ClpP/crotonase-like_dom_sf"/>
</dbReference>
<dbReference type="InterPro" id="IPR008927">
    <property type="entry name" value="6-PGluconate_DH-like_C_sf"/>
</dbReference>
<dbReference type="Pfam" id="PF00725">
    <property type="entry name" value="3HCDH"/>
    <property type="match status" value="2"/>
</dbReference>
<dbReference type="EMBL" id="BMLK01000014">
    <property type="protein sequence ID" value="GGN54418.1"/>
    <property type="molecule type" value="Genomic_DNA"/>
</dbReference>
<dbReference type="InterPro" id="IPR006176">
    <property type="entry name" value="3-OHacyl-CoA_DH_NAD-bd"/>
</dbReference>
<dbReference type="SUPFAM" id="SSF52096">
    <property type="entry name" value="ClpP/crotonase"/>
    <property type="match status" value="1"/>
</dbReference>
<dbReference type="Pfam" id="PF02737">
    <property type="entry name" value="3HCDH_N"/>
    <property type="match status" value="1"/>
</dbReference>
<comment type="catalytic activity">
    <reaction evidence="7">
        <text>a (3S)-3-hydroxyacyl-CoA + NAD(+) = a 3-oxoacyl-CoA + NADH + H(+)</text>
        <dbReference type="Rhea" id="RHEA:22432"/>
        <dbReference type="ChEBI" id="CHEBI:15378"/>
        <dbReference type="ChEBI" id="CHEBI:57318"/>
        <dbReference type="ChEBI" id="CHEBI:57540"/>
        <dbReference type="ChEBI" id="CHEBI:57945"/>
        <dbReference type="ChEBI" id="CHEBI:90726"/>
        <dbReference type="EC" id="1.1.1.35"/>
    </reaction>
</comment>
<comment type="pathway">
    <text evidence="1">Lipid metabolism; fatty acid beta-oxidation.</text>
</comment>
<dbReference type="Gene3D" id="3.40.50.720">
    <property type="entry name" value="NAD(P)-binding Rossmann-like Domain"/>
    <property type="match status" value="1"/>
</dbReference>
<comment type="caution">
    <text evidence="10">The sequence shown here is derived from an EMBL/GenBank/DDBJ whole genome shotgun (WGS) entry which is preliminary data.</text>
</comment>
<protein>
    <submittedName>
        <fullName evidence="10">3-hydroxyacyl-CoA dehydrogenase</fullName>
    </submittedName>
</protein>
<dbReference type="Gene3D" id="3.90.226.10">
    <property type="entry name" value="2-enoyl-CoA Hydratase, Chain A, domain 1"/>
    <property type="match status" value="1"/>
</dbReference>
<evidence type="ECO:0000256" key="4">
    <source>
        <dbReference type="ARBA" id="ARBA00023002"/>
    </source>
</evidence>
<dbReference type="InterPro" id="IPR001753">
    <property type="entry name" value="Enoyl-CoA_hydra/iso"/>
</dbReference>